<evidence type="ECO:0000313" key="9">
    <source>
        <dbReference type="EMBL" id="CAQ04254.1"/>
    </source>
</evidence>
<feature type="compositionally biased region" description="Basic and acidic residues" evidence="7">
    <location>
        <begin position="349"/>
        <end position="362"/>
    </location>
</feature>
<reference evidence="9 10" key="1">
    <citation type="journal article" date="2008" name="J. Biotechnol.">
        <title>The lifestyle of Corynebacterium urealyticum derived from its complete genome sequence established by pyrosequencing.</title>
        <authorList>
            <person name="Tauch A."/>
            <person name="Trost E."/>
            <person name="Tilker A."/>
            <person name="Ludewig U."/>
            <person name="Schneiker S."/>
            <person name="Goesmann A."/>
            <person name="Arnold W."/>
            <person name="Bekel T."/>
            <person name="Brinkrolf K."/>
            <person name="Brune I."/>
            <person name="Goetker S."/>
            <person name="Kalinowski J."/>
            <person name="Kamp P.-B."/>
            <person name="Lobo F.P."/>
            <person name="Viehoever P."/>
            <person name="Weisshaar B."/>
            <person name="Soriano F."/>
            <person name="Droege M."/>
            <person name="Puehler A."/>
        </authorList>
    </citation>
    <scope>NUCLEOTIDE SEQUENCE [LARGE SCALE GENOMIC DNA]</scope>
    <source>
        <strain evidence="10">ATCC 43042 / DSM 7109</strain>
    </source>
</reference>
<feature type="compositionally biased region" description="Polar residues" evidence="7">
    <location>
        <begin position="337"/>
        <end position="347"/>
    </location>
</feature>
<evidence type="ECO:0000313" key="10">
    <source>
        <dbReference type="Proteomes" id="UP000001727"/>
    </source>
</evidence>
<proteinExistence type="inferred from homology"/>
<feature type="transmembrane region" description="Helical" evidence="8">
    <location>
        <begin position="74"/>
        <end position="92"/>
    </location>
</feature>
<dbReference type="PANTHER" id="PTHR30477">
    <property type="entry name" value="ABC-TRANSPORTER METAL-BINDING PROTEIN"/>
    <property type="match status" value="1"/>
</dbReference>
<comment type="subcellular location">
    <subcellularLocation>
        <location evidence="6">Cell membrane</location>
        <topology evidence="6">Multi-pass membrane protein</topology>
    </subcellularLocation>
    <subcellularLocation>
        <location evidence="1">Membrane</location>
        <topology evidence="1">Multi-pass membrane protein</topology>
    </subcellularLocation>
</comment>
<dbReference type="EMBL" id="AM942444">
    <property type="protein sequence ID" value="CAQ04254.1"/>
    <property type="molecule type" value="Genomic_DNA"/>
</dbReference>
<dbReference type="Pfam" id="PF00950">
    <property type="entry name" value="ABC-3"/>
    <property type="match status" value="1"/>
</dbReference>
<evidence type="ECO:0000256" key="1">
    <source>
        <dbReference type="ARBA" id="ARBA00004141"/>
    </source>
</evidence>
<keyword evidence="6" id="KW-0813">Transport</keyword>
<dbReference type="InterPro" id="IPR001626">
    <property type="entry name" value="ABC_TroCD"/>
</dbReference>
<feature type="transmembrane region" description="Helical" evidence="8">
    <location>
        <begin position="145"/>
        <end position="162"/>
    </location>
</feature>
<evidence type="ECO:0000256" key="6">
    <source>
        <dbReference type="RuleBase" id="RU003943"/>
    </source>
</evidence>
<feature type="transmembrane region" description="Helical" evidence="8">
    <location>
        <begin position="20"/>
        <end position="41"/>
    </location>
</feature>
<feature type="transmembrane region" description="Helical" evidence="8">
    <location>
        <begin position="232"/>
        <end position="251"/>
    </location>
</feature>
<name>B1VER5_CORU7</name>
<feature type="transmembrane region" description="Helical" evidence="8">
    <location>
        <begin position="183"/>
        <end position="202"/>
    </location>
</feature>
<dbReference type="NCBIfam" id="TIGR03770">
    <property type="entry name" value="anch_rpt_perm"/>
    <property type="match status" value="1"/>
</dbReference>
<dbReference type="AlphaFoldDB" id="B1VER5"/>
<organism evidence="9 10">
    <name type="scientific">Corynebacterium urealyticum (strain ATCC 43042 / DSM 7109)</name>
    <dbReference type="NCBI Taxonomy" id="504474"/>
    <lineage>
        <taxon>Bacteria</taxon>
        <taxon>Bacillati</taxon>
        <taxon>Actinomycetota</taxon>
        <taxon>Actinomycetes</taxon>
        <taxon>Mycobacteriales</taxon>
        <taxon>Corynebacteriaceae</taxon>
        <taxon>Corynebacterium</taxon>
    </lineage>
</organism>
<evidence type="ECO:0000256" key="3">
    <source>
        <dbReference type="ARBA" id="ARBA00022692"/>
    </source>
</evidence>
<evidence type="ECO:0000256" key="4">
    <source>
        <dbReference type="ARBA" id="ARBA00022989"/>
    </source>
</evidence>
<evidence type="ECO:0000256" key="8">
    <source>
        <dbReference type="SAM" id="Phobius"/>
    </source>
</evidence>
<keyword evidence="3 6" id="KW-0812">Transmembrane</keyword>
<gene>
    <name evidence="9" type="ordered locus">cu0294</name>
</gene>
<dbReference type="SUPFAM" id="SSF81345">
    <property type="entry name" value="ABC transporter involved in vitamin B12 uptake, BtuC"/>
    <property type="match status" value="1"/>
</dbReference>
<dbReference type="eggNOG" id="COG1108">
    <property type="taxonomic scope" value="Bacteria"/>
</dbReference>
<dbReference type="CDD" id="cd06550">
    <property type="entry name" value="TM_ABC_iron-siderophores_like"/>
    <property type="match status" value="1"/>
</dbReference>
<dbReference type="GO" id="GO:0010043">
    <property type="term" value="P:response to zinc ion"/>
    <property type="evidence" value="ECO:0007669"/>
    <property type="project" value="TreeGrafter"/>
</dbReference>
<dbReference type="GO" id="GO:0055085">
    <property type="term" value="P:transmembrane transport"/>
    <property type="evidence" value="ECO:0007669"/>
    <property type="project" value="InterPro"/>
</dbReference>
<dbReference type="NCBIfam" id="NF038134">
    <property type="entry name" value="choice_anch_M"/>
    <property type="match status" value="1"/>
</dbReference>
<keyword evidence="5 8" id="KW-0472">Membrane</keyword>
<dbReference type="HOGENOM" id="CLU_378437_0_0_11"/>
<feature type="transmembrane region" description="Helical" evidence="8">
    <location>
        <begin position="257"/>
        <end position="276"/>
    </location>
</feature>
<feature type="transmembrane region" description="Helical" evidence="8">
    <location>
        <begin position="104"/>
        <end position="125"/>
    </location>
</feature>
<dbReference type="Proteomes" id="UP000001727">
    <property type="component" value="Chromosome"/>
</dbReference>
<evidence type="ECO:0000256" key="7">
    <source>
        <dbReference type="SAM" id="MobiDB-lite"/>
    </source>
</evidence>
<feature type="compositionally biased region" description="Polar residues" evidence="7">
    <location>
        <begin position="292"/>
        <end position="305"/>
    </location>
</feature>
<accession>B1VER5</accession>
<dbReference type="Gene3D" id="1.10.3470.10">
    <property type="entry name" value="ABC transporter involved in vitamin B12 uptake, BtuC"/>
    <property type="match status" value="1"/>
</dbReference>
<dbReference type="KEGG" id="cur:cu0294"/>
<comment type="similarity">
    <text evidence="2 6">Belongs to the ABC-3 integral membrane protein family.</text>
</comment>
<dbReference type="NCBIfam" id="TIGR03769">
    <property type="entry name" value="P_ac_wall_RPT"/>
    <property type="match status" value="1"/>
</dbReference>
<feature type="region of interest" description="Disordered" evidence="7">
    <location>
        <begin position="586"/>
        <end position="732"/>
    </location>
</feature>
<dbReference type="STRING" id="504474.cu0294"/>
<feature type="compositionally biased region" description="Basic and acidic residues" evidence="7">
    <location>
        <begin position="606"/>
        <end position="615"/>
    </location>
</feature>
<feature type="region of interest" description="Disordered" evidence="7">
    <location>
        <begin position="285"/>
        <end position="309"/>
    </location>
</feature>
<sequence>MGHTFLSPAEFIADLANPALSFLPNALMIAVLGAVICGVVGTHVTLRGMAFLGDAVAHAVFPGLAIAFALQVSVLLGGAVAGVVIALLIAVFSQRRRVKEDTVIGIFFAASFALGLVIIAQIEGYTASLTSFLFGSITGVARSDIYIVVLGGAVIMAVLWLFHSRLVAVSLDRETARAMGLNVLALDMLLYVCVTMAVVMSVRTVGNILVLALLITPAATARLLTERVVTMMWVSALIGAVGAVLGVYISWAADVPTGATIVLVLTAMFIFSFLVSPRHGVFGRGRRGSVAQPRTSAQSSTTEPSRTAGRRVVGAAASVIALFGAFVVIPASSGSLPTAAAQESGTTPEAEKPQDRPQHKPGDASNNPTVPKDTIDPRTGKTHVCAGKKLLYQAHVDALYGTYRDGKLAVMVVDGMAVANPEDVCIRLAPDADNEGKEVSRLVVPEGEQFSFLGKPGDILWHAPQQVDTWNGWRPVWAGAGAFDPHHEYEVPQNFVNDEVKFSLVGADKPGNMEMFFYSHGLNETENYISTKNGPTHFTYEVGAHGHFGWTFSKAGQYTFTWQASTETTDGKKLVSEPTPITWLVGSDKEVGLPEGTTKNLNPIKKSAEDQRDELFPDGAGGDGEHGTPGDSENPGGTNPGGTNPGADTPGDAGGDNGEQNPGESAPGNGGTVDPDHKPIPESSDRVNIGHGHMDLAFSHKPEAGDVQKKLGRIADRRTEPGQAGQPPIGDF</sequence>
<feature type="compositionally biased region" description="Basic and acidic residues" evidence="7">
    <location>
        <begin position="692"/>
        <end position="720"/>
    </location>
</feature>
<protein>
    <submittedName>
        <fullName evidence="9">Putative ABC transport system, permease protein</fullName>
    </submittedName>
</protein>
<dbReference type="GO" id="GO:0043190">
    <property type="term" value="C:ATP-binding cassette (ABC) transporter complex"/>
    <property type="evidence" value="ECO:0007669"/>
    <property type="project" value="InterPro"/>
</dbReference>
<evidence type="ECO:0000256" key="5">
    <source>
        <dbReference type="ARBA" id="ARBA00023136"/>
    </source>
</evidence>
<feature type="transmembrane region" description="Helical" evidence="8">
    <location>
        <begin position="312"/>
        <end position="331"/>
    </location>
</feature>
<dbReference type="InterPro" id="IPR037294">
    <property type="entry name" value="ABC_BtuC-like"/>
</dbReference>
<dbReference type="InterPro" id="IPR022435">
    <property type="entry name" value="Surface-anchored_actinobac"/>
</dbReference>
<keyword evidence="4 8" id="KW-1133">Transmembrane helix</keyword>
<feature type="region of interest" description="Disordered" evidence="7">
    <location>
        <begin position="337"/>
        <end position="380"/>
    </location>
</feature>
<keyword evidence="10" id="KW-1185">Reference proteome</keyword>
<feature type="transmembrane region" description="Helical" evidence="8">
    <location>
        <begin position="208"/>
        <end position="225"/>
    </location>
</feature>
<dbReference type="PANTHER" id="PTHR30477:SF13">
    <property type="entry name" value="IRON TRANSPORT SYSTEM MEMBRANE PROTEIN HI_0360-RELATED"/>
    <property type="match status" value="1"/>
</dbReference>
<dbReference type="InterPro" id="IPR022392">
    <property type="entry name" value="Anch_rpt-typ_ABC_trnsprt_perm"/>
</dbReference>
<feature type="compositionally biased region" description="Basic and acidic residues" evidence="7">
    <location>
        <begin position="674"/>
        <end position="685"/>
    </location>
</feature>
<evidence type="ECO:0000256" key="2">
    <source>
        <dbReference type="ARBA" id="ARBA00008034"/>
    </source>
</evidence>